<dbReference type="AlphaFoldDB" id="A0A6G1KCQ9"/>
<evidence type="ECO:0000313" key="3">
    <source>
        <dbReference type="Proteomes" id="UP000799428"/>
    </source>
</evidence>
<keyword evidence="1" id="KW-1133">Transmembrane helix</keyword>
<keyword evidence="1" id="KW-0472">Membrane</keyword>
<feature type="transmembrane region" description="Helical" evidence="1">
    <location>
        <begin position="94"/>
        <end position="115"/>
    </location>
</feature>
<sequence>MFAAWPCRRSNRGPKLHARNVTQHIIRLTETAELVSLRIEKGASIAAAQVYEVIFDDDACVEVRGPNYCVCTVLIRYYMNAPPHHLSASLQVTWVWTIQSSFTFFFVIILANVMAEQVSEFTLLAVV</sequence>
<evidence type="ECO:0000256" key="1">
    <source>
        <dbReference type="SAM" id="Phobius"/>
    </source>
</evidence>
<protein>
    <submittedName>
        <fullName evidence="2">Uncharacterized protein</fullName>
    </submittedName>
</protein>
<evidence type="ECO:0000313" key="2">
    <source>
        <dbReference type="EMBL" id="KAF2710689.1"/>
    </source>
</evidence>
<proteinExistence type="predicted"/>
<accession>A0A6G1KCQ9</accession>
<dbReference type="Proteomes" id="UP000799428">
    <property type="component" value="Unassembled WGS sequence"/>
</dbReference>
<keyword evidence="1" id="KW-0812">Transmembrane</keyword>
<name>A0A6G1KCQ9_9PLEO</name>
<dbReference type="EMBL" id="MU005768">
    <property type="protein sequence ID" value="KAF2710689.1"/>
    <property type="molecule type" value="Genomic_DNA"/>
</dbReference>
<organism evidence="2 3">
    <name type="scientific">Pleomassaria siparia CBS 279.74</name>
    <dbReference type="NCBI Taxonomy" id="1314801"/>
    <lineage>
        <taxon>Eukaryota</taxon>
        <taxon>Fungi</taxon>
        <taxon>Dikarya</taxon>
        <taxon>Ascomycota</taxon>
        <taxon>Pezizomycotina</taxon>
        <taxon>Dothideomycetes</taxon>
        <taxon>Pleosporomycetidae</taxon>
        <taxon>Pleosporales</taxon>
        <taxon>Pleomassariaceae</taxon>
        <taxon>Pleomassaria</taxon>
    </lineage>
</organism>
<keyword evidence="3" id="KW-1185">Reference proteome</keyword>
<gene>
    <name evidence="2" type="ORF">K504DRAFT_233877</name>
</gene>
<reference evidence="2" key="1">
    <citation type="journal article" date="2020" name="Stud. Mycol.">
        <title>101 Dothideomycetes genomes: a test case for predicting lifestyles and emergence of pathogens.</title>
        <authorList>
            <person name="Haridas S."/>
            <person name="Albert R."/>
            <person name="Binder M."/>
            <person name="Bloem J."/>
            <person name="Labutti K."/>
            <person name="Salamov A."/>
            <person name="Andreopoulos B."/>
            <person name="Baker S."/>
            <person name="Barry K."/>
            <person name="Bills G."/>
            <person name="Bluhm B."/>
            <person name="Cannon C."/>
            <person name="Castanera R."/>
            <person name="Culley D."/>
            <person name="Daum C."/>
            <person name="Ezra D."/>
            <person name="Gonzalez J."/>
            <person name="Henrissat B."/>
            <person name="Kuo A."/>
            <person name="Liang C."/>
            <person name="Lipzen A."/>
            <person name="Lutzoni F."/>
            <person name="Magnuson J."/>
            <person name="Mondo S."/>
            <person name="Nolan M."/>
            <person name="Ohm R."/>
            <person name="Pangilinan J."/>
            <person name="Park H.-J."/>
            <person name="Ramirez L."/>
            <person name="Alfaro M."/>
            <person name="Sun H."/>
            <person name="Tritt A."/>
            <person name="Yoshinaga Y."/>
            <person name="Zwiers L.-H."/>
            <person name="Turgeon B."/>
            <person name="Goodwin S."/>
            <person name="Spatafora J."/>
            <person name="Crous P."/>
            <person name="Grigoriev I."/>
        </authorList>
    </citation>
    <scope>NUCLEOTIDE SEQUENCE</scope>
    <source>
        <strain evidence="2">CBS 279.74</strain>
    </source>
</reference>